<dbReference type="Proteomes" id="UP001597045">
    <property type="component" value="Unassembled WGS sequence"/>
</dbReference>
<evidence type="ECO:0000313" key="4">
    <source>
        <dbReference type="EMBL" id="MFD1044997.1"/>
    </source>
</evidence>
<dbReference type="Gene3D" id="3.30.365.10">
    <property type="entry name" value="Aldehyde oxidase/xanthine dehydrogenase, molybdopterin binding domain"/>
    <property type="match status" value="2"/>
</dbReference>
<evidence type="ECO:0000313" key="5">
    <source>
        <dbReference type="Proteomes" id="UP001597045"/>
    </source>
</evidence>
<organism evidence="4 5">
    <name type="scientific">Kibdelosporangium lantanae</name>
    <dbReference type="NCBI Taxonomy" id="1497396"/>
    <lineage>
        <taxon>Bacteria</taxon>
        <taxon>Bacillati</taxon>
        <taxon>Actinomycetota</taxon>
        <taxon>Actinomycetes</taxon>
        <taxon>Pseudonocardiales</taxon>
        <taxon>Pseudonocardiaceae</taxon>
        <taxon>Kibdelosporangium</taxon>
    </lineage>
</organism>
<feature type="domain" description="Aldehyde oxidase/xanthine dehydrogenase second molybdopterin binding" evidence="3">
    <location>
        <begin position="223"/>
        <end position="320"/>
    </location>
</feature>
<protein>
    <submittedName>
        <fullName evidence="4">Molybdopterin cofactor-binding domain-containing protein</fullName>
    </submittedName>
</protein>
<evidence type="ECO:0000256" key="1">
    <source>
        <dbReference type="ARBA" id="ARBA00022505"/>
    </source>
</evidence>
<comment type="caution">
    <text evidence="4">The sequence shown here is derived from an EMBL/GenBank/DDBJ whole genome shotgun (WGS) entry which is preliminary data.</text>
</comment>
<proteinExistence type="predicted"/>
<feature type="region of interest" description="Disordered" evidence="2">
    <location>
        <begin position="378"/>
        <end position="409"/>
    </location>
</feature>
<keyword evidence="1" id="KW-0500">Molybdenum</keyword>
<dbReference type="InterPro" id="IPR046867">
    <property type="entry name" value="AldOxase/xan_DH_MoCoBD2"/>
</dbReference>
<name>A0ABW3M3Y4_9PSEU</name>
<dbReference type="SUPFAM" id="SSF48613">
    <property type="entry name" value="Heme oxygenase-like"/>
    <property type="match status" value="1"/>
</dbReference>
<dbReference type="EMBL" id="JBHTIS010000181">
    <property type="protein sequence ID" value="MFD1044997.1"/>
    <property type="molecule type" value="Genomic_DNA"/>
</dbReference>
<feature type="compositionally biased region" description="Basic residues" evidence="2">
    <location>
        <begin position="390"/>
        <end position="402"/>
    </location>
</feature>
<dbReference type="PANTHER" id="PTHR11908:SF132">
    <property type="entry name" value="ALDEHYDE OXIDASE 1-RELATED"/>
    <property type="match status" value="1"/>
</dbReference>
<dbReference type="Pfam" id="PF14518">
    <property type="entry name" value="Haem_oxygenas_2"/>
    <property type="match status" value="1"/>
</dbReference>
<feature type="non-terminal residue" evidence="4">
    <location>
        <position position="409"/>
    </location>
</feature>
<evidence type="ECO:0000259" key="3">
    <source>
        <dbReference type="Pfam" id="PF20256"/>
    </source>
</evidence>
<dbReference type="SUPFAM" id="SSF56003">
    <property type="entry name" value="Molybdenum cofactor-binding domain"/>
    <property type="match status" value="1"/>
</dbReference>
<evidence type="ECO:0000256" key="2">
    <source>
        <dbReference type="SAM" id="MobiDB-lite"/>
    </source>
</evidence>
<keyword evidence="5" id="KW-1185">Reference proteome</keyword>
<accession>A0ABW3M3Y4</accession>
<dbReference type="Pfam" id="PF20256">
    <property type="entry name" value="MoCoBD_2"/>
    <property type="match status" value="1"/>
</dbReference>
<gene>
    <name evidence="4" type="ORF">ACFQ1S_04995</name>
</gene>
<dbReference type="PANTHER" id="PTHR11908">
    <property type="entry name" value="XANTHINE DEHYDROGENASE"/>
    <property type="match status" value="1"/>
</dbReference>
<reference evidence="5" key="1">
    <citation type="journal article" date="2019" name="Int. J. Syst. Evol. Microbiol.">
        <title>The Global Catalogue of Microorganisms (GCM) 10K type strain sequencing project: providing services to taxonomists for standard genome sequencing and annotation.</title>
        <authorList>
            <consortium name="The Broad Institute Genomics Platform"/>
            <consortium name="The Broad Institute Genome Sequencing Center for Infectious Disease"/>
            <person name="Wu L."/>
            <person name="Ma J."/>
        </authorList>
    </citation>
    <scope>NUCLEOTIDE SEQUENCE [LARGE SCALE GENOMIC DNA]</scope>
    <source>
        <strain evidence="5">JCM 31486</strain>
    </source>
</reference>
<dbReference type="InterPro" id="IPR016084">
    <property type="entry name" value="Haem_Oase-like_multi-hlx"/>
</dbReference>
<dbReference type="InterPro" id="IPR016208">
    <property type="entry name" value="Ald_Oxase/xanthine_DH-like"/>
</dbReference>
<sequence length="409" mass="45035">MSDVLALDGPLALVDVIVPMLSRPAGEIDRQLGGAPCEHLLDAVRELNRGRAEGRRDAFYAQQLLLSKIYELGMSLRDTPSAEGSVVLYRVTRLLEDATIAAEDAGVDQDLLSAAPEAEYVSWIKTIARAHRAFKHPYYTEFIRDQAGKLDLRNYVIQESVVDARFDDLLAMTQIGTDGAAKMEIARNFWDEMGNGDPAEVHTRLFNQIFDVLAITPEELAAGLSARRRFEVEHMTYPYGVHVVLVDVDRGTGLVQVLRYLVAYEIGRAINPTMVEGQLLGGVAQGVGGALLEEFRYDEAGQPQAVTFMDYLVPTAAELPRVDVLVRAGLPQAIHRPEAVPDVLHLLKPLPHHPGPECLNHLVQHGNRRTVGDKTAVHTGASAHPQPVDRHRRVPGRGRRPHVGIPRAA</sequence>
<dbReference type="InterPro" id="IPR037165">
    <property type="entry name" value="AldOxase/xan_DH_Mopterin-bd_sf"/>
</dbReference>